<dbReference type="AlphaFoldDB" id="A0A916P886"/>
<evidence type="ECO:0000313" key="2">
    <source>
        <dbReference type="Proteomes" id="UP000039021"/>
    </source>
</evidence>
<gene>
    <name evidence="1" type="ORF">ERS007739_02563</name>
</gene>
<protein>
    <submittedName>
        <fullName evidence="1">Uncharacterized protein</fullName>
    </submittedName>
</protein>
<dbReference type="Proteomes" id="UP000039021">
    <property type="component" value="Unassembled WGS sequence"/>
</dbReference>
<reference evidence="2" key="1">
    <citation type="submission" date="2015-03" db="EMBL/GenBank/DDBJ databases">
        <authorList>
            <consortium name="Pathogen Informatics"/>
        </authorList>
    </citation>
    <scope>NUCLEOTIDE SEQUENCE [LARGE SCALE GENOMIC DNA]</scope>
    <source>
        <strain evidence="2">N09902308</strain>
    </source>
</reference>
<comment type="caution">
    <text evidence="1">The sequence shown here is derived from an EMBL/GenBank/DDBJ whole genome shotgun (WGS) entry which is preliminary data.</text>
</comment>
<dbReference type="EMBL" id="CSBK01001189">
    <property type="protein sequence ID" value="COY40750.1"/>
    <property type="molecule type" value="Genomic_DNA"/>
</dbReference>
<sequence>MALSSPRNHSDMRGVSALTMAANRLISAPTAKGCGR</sequence>
<evidence type="ECO:0000313" key="1">
    <source>
        <dbReference type="EMBL" id="COY40750.1"/>
    </source>
</evidence>
<organism evidence="1 2">
    <name type="scientific">Mycobacterium tuberculosis</name>
    <dbReference type="NCBI Taxonomy" id="1773"/>
    <lineage>
        <taxon>Bacteria</taxon>
        <taxon>Bacillati</taxon>
        <taxon>Actinomycetota</taxon>
        <taxon>Actinomycetes</taxon>
        <taxon>Mycobacteriales</taxon>
        <taxon>Mycobacteriaceae</taxon>
        <taxon>Mycobacterium</taxon>
        <taxon>Mycobacterium tuberculosis complex</taxon>
    </lineage>
</organism>
<accession>A0A916P886</accession>
<name>A0A916P886_MYCTX</name>
<proteinExistence type="predicted"/>